<organism evidence="2 3">
    <name type="scientific">Dorcoceras hygrometricum</name>
    <dbReference type="NCBI Taxonomy" id="472368"/>
    <lineage>
        <taxon>Eukaryota</taxon>
        <taxon>Viridiplantae</taxon>
        <taxon>Streptophyta</taxon>
        <taxon>Embryophyta</taxon>
        <taxon>Tracheophyta</taxon>
        <taxon>Spermatophyta</taxon>
        <taxon>Magnoliopsida</taxon>
        <taxon>eudicotyledons</taxon>
        <taxon>Gunneridae</taxon>
        <taxon>Pentapetalae</taxon>
        <taxon>asterids</taxon>
        <taxon>lamiids</taxon>
        <taxon>Lamiales</taxon>
        <taxon>Gesneriaceae</taxon>
        <taxon>Didymocarpoideae</taxon>
        <taxon>Trichosporeae</taxon>
        <taxon>Loxocarpinae</taxon>
        <taxon>Dorcoceras</taxon>
    </lineage>
</organism>
<sequence length="224" mass="25003">MIDQSPFSSSTSDDSSMHFDDNDTDAEVMESLAKLRASVDQVQCEQFRRGDDAYNLRDILLVHIRDLEHKISARFDEHDRVHRALRKDMHDQKNLSSLDLKSTHQKLSAQIAAAAFDTVDVQNEVKVINSKVTYLDGLVAEIRKAVMPKRGKVVAAAPNHLLTIKSDPAGEVVAVAIEQMNREVVLGKVVAEVKVKEEAIEVDLPREDIPAVVVDRSEDRLKIG</sequence>
<reference evidence="2 3" key="1">
    <citation type="journal article" date="2015" name="Proc. Natl. Acad. Sci. U.S.A.">
        <title>The resurrection genome of Boea hygrometrica: A blueprint for survival of dehydration.</title>
        <authorList>
            <person name="Xiao L."/>
            <person name="Yang G."/>
            <person name="Zhang L."/>
            <person name="Yang X."/>
            <person name="Zhao S."/>
            <person name="Ji Z."/>
            <person name="Zhou Q."/>
            <person name="Hu M."/>
            <person name="Wang Y."/>
            <person name="Chen M."/>
            <person name="Xu Y."/>
            <person name="Jin H."/>
            <person name="Xiao X."/>
            <person name="Hu G."/>
            <person name="Bao F."/>
            <person name="Hu Y."/>
            <person name="Wan P."/>
            <person name="Li L."/>
            <person name="Deng X."/>
            <person name="Kuang T."/>
            <person name="Xiang C."/>
            <person name="Zhu J.K."/>
            <person name="Oliver M.J."/>
            <person name="He Y."/>
        </authorList>
    </citation>
    <scope>NUCLEOTIDE SEQUENCE [LARGE SCALE GENOMIC DNA]</scope>
    <source>
        <strain evidence="3">cv. XS01</strain>
    </source>
</reference>
<feature type="region of interest" description="Disordered" evidence="1">
    <location>
        <begin position="1"/>
        <end position="22"/>
    </location>
</feature>
<dbReference type="AlphaFoldDB" id="A0A2Z7CEB2"/>
<name>A0A2Z7CEB2_9LAMI</name>
<accession>A0A2Z7CEB2</accession>
<evidence type="ECO:0000313" key="2">
    <source>
        <dbReference type="EMBL" id="KZV42990.1"/>
    </source>
</evidence>
<gene>
    <name evidence="2" type="ORF">F511_41805</name>
</gene>
<evidence type="ECO:0000256" key="1">
    <source>
        <dbReference type="SAM" id="MobiDB-lite"/>
    </source>
</evidence>
<feature type="compositionally biased region" description="Low complexity" evidence="1">
    <location>
        <begin position="1"/>
        <end position="14"/>
    </location>
</feature>
<dbReference type="Proteomes" id="UP000250235">
    <property type="component" value="Unassembled WGS sequence"/>
</dbReference>
<proteinExistence type="predicted"/>
<dbReference type="EMBL" id="KQ998301">
    <property type="protein sequence ID" value="KZV42990.1"/>
    <property type="molecule type" value="Genomic_DNA"/>
</dbReference>
<protein>
    <submittedName>
        <fullName evidence="2">Uncharacterized protein</fullName>
    </submittedName>
</protein>
<evidence type="ECO:0000313" key="3">
    <source>
        <dbReference type="Proteomes" id="UP000250235"/>
    </source>
</evidence>
<keyword evidence="3" id="KW-1185">Reference proteome</keyword>